<evidence type="ECO:0000313" key="13">
    <source>
        <dbReference type="RefSeq" id="XP_022343810.1"/>
    </source>
</evidence>
<evidence type="ECO:0000256" key="3">
    <source>
        <dbReference type="ARBA" id="ARBA00022527"/>
    </source>
</evidence>
<dbReference type="Pfam" id="PF00069">
    <property type="entry name" value="Pkinase"/>
    <property type="match status" value="1"/>
</dbReference>
<dbReference type="InterPro" id="IPR000719">
    <property type="entry name" value="Prot_kinase_dom"/>
</dbReference>
<proteinExistence type="inferred from homology"/>
<evidence type="ECO:0000256" key="2">
    <source>
        <dbReference type="ARBA" id="ARBA00012513"/>
    </source>
</evidence>
<dbReference type="GeneID" id="111136925"/>
<comment type="catalytic activity">
    <reaction evidence="8">
        <text>L-threonyl-[protein] + ATP = O-phospho-L-threonyl-[protein] + ADP + H(+)</text>
        <dbReference type="Rhea" id="RHEA:46608"/>
        <dbReference type="Rhea" id="RHEA-COMP:11060"/>
        <dbReference type="Rhea" id="RHEA-COMP:11605"/>
        <dbReference type="ChEBI" id="CHEBI:15378"/>
        <dbReference type="ChEBI" id="CHEBI:30013"/>
        <dbReference type="ChEBI" id="CHEBI:30616"/>
        <dbReference type="ChEBI" id="CHEBI:61977"/>
        <dbReference type="ChEBI" id="CHEBI:456216"/>
        <dbReference type="EC" id="2.7.11.1"/>
    </reaction>
</comment>
<dbReference type="OrthoDB" id="248923at2759"/>
<keyword evidence="5" id="KW-0547">Nucleotide-binding</keyword>
<accession>A0A8B8EV00</accession>
<gene>
    <name evidence="13" type="primary">LOC111136925</name>
</gene>
<name>A0A8B8EV00_CRAVI</name>
<dbReference type="Proteomes" id="UP000694844">
    <property type="component" value="Chromosome 5"/>
</dbReference>
<sequence>MSYKKKESSKKTTRILANRYEIVKKLGKGNFGTAYLCKDLRSKIADTDSEYELKVLKEISVGDLQPDETVDAVREARVLSKLDHPSIVKFHDSFIDGESFCIVTEYCEGGDLDCKINECVKNKQEIDPKLIMDWFVQLLLAVHYMHQRRVLHRDLKTRNIFLRQNMIKIGDFGISRILMGTTDLASTFTGTPYYMSPEVLKHEGYNSKSDIWSIGCILYEMCTLNHAFDGKSLMAVMYKIVEGEVPKLPEKFSAELNNVLKLMLSKDPEKRPCATDLLKIPLIKNHIAKLSKEFHAKSLENSSRDTEDIARLLKEKSYLSDLKSTEEAVKWKNLPPRERMRLRKLQQADMEAKRLREVAKVQLKENQERHSRIQSTLHKSSVPAWAGGSGEGERFKAALTVKGSPTIAAEGQRSQFGSRTAPRYFGDGERVLYHEEEDEDDDDDDVVMPLYKTMTVPRSVSNPDDRPITPLKDKMIYDLQNSSLDFKDGIPENPALADTYYSQFENDFSSDESNSDEAEETVIERTVKANKSPQKSVPTKASSNLGTLVDDEDQLYNIMQDVLAKGDDAESTMSLADDKEAGAFGPAVREQKIKNLTKECKRILGEEAFKKAYDYLKQARYLKTSSVDSEETILQGLREFVKNPSDCFLVDQLLFLEEQAKIPF</sequence>
<evidence type="ECO:0000256" key="1">
    <source>
        <dbReference type="ARBA" id="ARBA00010886"/>
    </source>
</evidence>
<evidence type="ECO:0000256" key="7">
    <source>
        <dbReference type="ARBA" id="ARBA00022840"/>
    </source>
</evidence>
<dbReference type="PROSITE" id="PS00108">
    <property type="entry name" value="PROTEIN_KINASE_ST"/>
    <property type="match status" value="1"/>
</dbReference>
<dbReference type="CDD" id="cd08222">
    <property type="entry name" value="STKc_Nek11"/>
    <property type="match status" value="1"/>
</dbReference>
<keyword evidence="6" id="KW-0418">Kinase</keyword>
<dbReference type="EC" id="2.7.11.1" evidence="2"/>
<evidence type="ECO:0000313" key="12">
    <source>
        <dbReference type="Proteomes" id="UP000694844"/>
    </source>
</evidence>
<dbReference type="InterPro" id="IPR051131">
    <property type="entry name" value="NEK_Ser/Thr_kinase_NIMA"/>
</dbReference>
<keyword evidence="3" id="KW-0723">Serine/threonine-protein kinase</keyword>
<dbReference type="AlphaFoldDB" id="A0A8B8EV00"/>
<protein>
    <recommendedName>
        <fullName evidence="2">non-specific serine/threonine protein kinase</fullName>
        <ecNumber evidence="2">2.7.11.1</ecNumber>
    </recommendedName>
</protein>
<dbReference type="SMART" id="SM00220">
    <property type="entry name" value="S_TKc"/>
    <property type="match status" value="1"/>
</dbReference>
<dbReference type="Gene3D" id="1.10.510.10">
    <property type="entry name" value="Transferase(Phosphotransferase) domain 1"/>
    <property type="match status" value="1"/>
</dbReference>
<organism evidence="12 13">
    <name type="scientific">Crassostrea virginica</name>
    <name type="common">Eastern oyster</name>
    <dbReference type="NCBI Taxonomy" id="6565"/>
    <lineage>
        <taxon>Eukaryota</taxon>
        <taxon>Metazoa</taxon>
        <taxon>Spiralia</taxon>
        <taxon>Lophotrochozoa</taxon>
        <taxon>Mollusca</taxon>
        <taxon>Bivalvia</taxon>
        <taxon>Autobranchia</taxon>
        <taxon>Pteriomorphia</taxon>
        <taxon>Ostreida</taxon>
        <taxon>Ostreoidea</taxon>
        <taxon>Ostreidae</taxon>
        <taxon>Crassostrea</taxon>
    </lineage>
</organism>
<comment type="similarity">
    <text evidence="1">Belongs to the protein kinase superfamily. NEK Ser/Thr protein kinase family. NIMA subfamily.</text>
</comment>
<dbReference type="InterPro" id="IPR008271">
    <property type="entry name" value="Ser/Thr_kinase_AS"/>
</dbReference>
<dbReference type="SUPFAM" id="SSF56112">
    <property type="entry name" value="Protein kinase-like (PK-like)"/>
    <property type="match status" value="1"/>
</dbReference>
<evidence type="ECO:0000256" key="4">
    <source>
        <dbReference type="ARBA" id="ARBA00022679"/>
    </source>
</evidence>
<dbReference type="PANTHER" id="PTHR44899:SF8">
    <property type="entry name" value="NIMA-RELATED KINASE 11"/>
    <property type="match status" value="1"/>
</dbReference>
<dbReference type="PROSITE" id="PS50011">
    <property type="entry name" value="PROTEIN_KINASE_DOM"/>
    <property type="match status" value="1"/>
</dbReference>
<keyword evidence="7" id="KW-0067">ATP-binding</keyword>
<comment type="catalytic activity">
    <reaction evidence="9">
        <text>L-seryl-[protein] + ATP = O-phospho-L-seryl-[protein] + ADP + H(+)</text>
        <dbReference type="Rhea" id="RHEA:17989"/>
        <dbReference type="Rhea" id="RHEA-COMP:9863"/>
        <dbReference type="Rhea" id="RHEA-COMP:11604"/>
        <dbReference type="ChEBI" id="CHEBI:15378"/>
        <dbReference type="ChEBI" id="CHEBI:29999"/>
        <dbReference type="ChEBI" id="CHEBI:30616"/>
        <dbReference type="ChEBI" id="CHEBI:83421"/>
        <dbReference type="ChEBI" id="CHEBI:456216"/>
        <dbReference type="EC" id="2.7.11.1"/>
    </reaction>
</comment>
<dbReference type="KEGG" id="cvn:111136925"/>
<evidence type="ECO:0000256" key="9">
    <source>
        <dbReference type="ARBA" id="ARBA00048679"/>
    </source>
</evidence>
<evidence type="ECO:0000256" key="5">
    <source>
        <dbReference type="ARBA" id="ARBA00022741"/>
    </source>
</evidence>
<feature type="region of interest" description="Disordered" evidence="10">
    <location>
        <begin position="366"/>
        <end position="390"/>
    </location>
</feature>
<dbReference type="PANTHER" id="PTHR44899">
    <property type="entry name" value="CAMK FAMILY PROTEIN KINASE"/>
    <property type="match status" value="1"/>
</dbReference>
<dbReference type="InterPro" id="IPR011009">
    <property type="entry name" value="Kinase-like_dom_sf"/>
</dbReference>
<dbReference type="Gene3D" id="3.30.200.20">
    <property type="entry name" value="Phosphorylase Kinase, domain 1"/>
    <property type="match status" value="1"/>
</dbReference>
<keyword evidence="12" id="KW-1185">Reference proteome</keyword>
<evidence type="ECO:0000256" key="10">
    <source>
        <dbReference type="SAM" id="MobiDB-lite"/>
    </source>
</evidence>
<evidence type="ECO:0000256" key="6">
    <source>
        <dbReference type="ARBA" id="ARBA00022777"/>
    </source>
</evidence>
<dbReference type="GO" id="GO:0004674">
    <property type="term" value="F:protein serine/threonine kinase activity"/>
    <property type="evidence" value="ECO:0007669"/>
    <property type="project" value="UniProtKB-KW"/>
</dbReference>
<dbReference type="RefSeq" id="XP_022343810.1">
    <property type="nucleotide sequence ID" value="XM_022488102.1"/>
</dbReference>
<reference evidence="13" key="1">
    <citation type="submission" date="2025-08" db="UniProtKB">
        <authorList>
            <consortium name="RefSeq"/>
        </authorList>
    </citation>
    <scope>IDENTIFICATION</scope>
    <source>
        <tissue evidence="13">Whole sample</tissue>
    </source>
</reference>
<dbReference type="GO" id="GO:0005524">
    <property type="term" value="F:ATP binding"/>
    <property type="evidence" value="ECO:0007669"/>
    <property type="project" value="UniProtKB-KW"/>
</dbReference>
<evidence type="ECO:0000256" key="8">
    <source>
        <dbReference type="ARBA" id="ARBA00047899"/>
    </source>
</evidence>
<evidence type="ECO:0000259" key="11">
    <source>
        <dbReference type="PROSITE" id="PS50011"/>
    </source>
</evidence>
<keyword evidence="4" id="KW-0808">Transferase</keyword>
<feature type="domain" description="Protein kinase" evidence="11">
    <location>
        <begin position="20"/>
        <end position="283"/>
    </location>
</feature>